<name>A0A7Y9XUB4_9SPHN</name>
<feature type="domain" description="DAGKc" evidence="3">
    <location>
        <begin position="75"/>
        <end position="164"/>
    </location>
</feature>
<keyword evidence="2" id="KW-1133">Transmembrane helix</keyword>
<dbReference type="Gene3D" id="3.40.50.10330">
    <property type="entry name" value="Probable inorganic polyphosphate/atp-NAD kinase, domain 1"/>
    <property type="match status" value="1"/>
</dbReference>
<dbReference type="InterPro" id="IPR016064">
    <property type="entry name" value="NAD/diacylglycerol_kinase_sf"/>
</dbReference>
<feature type="region of interest" description="Disordered" evidence="1">
    <location>
        <begin position="1"/>
        <end position="24"/>
    </location>
</feature>
<dbReference type="Pfam" id="PF00781">
    <property type="entry name" value="DAGK_cat"/>
    <property type="match status" value="1"/>
</dbReference>
<proteinExistence type="predicted"/>
<evidence type="ECO:0000313" key="5">
    <source>
        <dbReference type="Proteomes" id="UP000522081"/>
    </source>
</evidence>
<gene>
    <name evidence="4" type="ORF">FHS75_000951</name>
</gene>
<dbReference type="RefSeq" id="WP_179406602.1">
    <property type="nucleotide sequence ID" value="NZ_BMGF01000006.1"/>
</dbReference>
<keyword evidence="2" id="KW-0812">Transmembrane</keyword>
<dbReference type="EMBL" id="JACBZF010000002">
    <property type="protein sequence ID" value="NYH94632.1"/>
    <property type="molecule type" value="Genomic_DNA"/>
</dbReference>
<dbReference type="PROSITE" id="PS50146">
    <property type="entry name" value="DAGK"/>
    <property type="match status" value="1"/>
</dbReference>
<accession>A0A7Y9XUB4</accession>
<keyword evidence="2" id="KW-0472">Membrane</keyword>
<organism evidence="4 5">
    <name type="scientific">Novosphingobium marinum</name>
    <dbReference type="NCBI Taxonomy" id="1514948"/>
    <lineage>
        <taxon>Bacteria</taxon>
        <taxon>Pseudomonadati</taxon>
        <taxon>Pseudomonadota</taxon>
        <taxon>Alphaproteobacteria</taxon>
        <taxon>Sphingomonadales</taxon>
        <taxon>Sphingomonadaceae</taxon>
        <taxon>Novosphingobium</taxon>
    </lineage>
</organism>
<evidence type="ECO:0000313" key="4">
    <source>
        <dbReference type="EMBL" id="NYH94632.1"/>
    </source>
</evidence>
<reference evidence="4 5" key="1">
    <citation type="submission" date="2020-07" db="EMBL/GenBank/DDBJ databases">
        <title>Genomic Encyclopedia of Type Strains, Phase IV (KMG-IV): sequencing the most valuable type-strain genomes for metagenomic binning, comparative biology and taxonomic classification.</title>
        <authorList>
            <person name="Goeker M."/>
        </authorList>
    </citation>
    <scope>NUCLEOTIDE SEQUENCE [LARGE SCALE GENOMIC DNA]</scope>
    <source>
        <strain evidence="4 5">DSM 29043</strain>
    </source>
</reference>
<keyword evidence="5" id="KW-1185">Reference proteome</keyword>
<protein>
    <recommendedName>
        <fullName evidence="3">DAGKc domain-containing protein</fullName>
    </recommendedName>
</protein>
<evidence type="ECO:0000256" key="1">
    <source>
        <dbReference type="SAM" id="MobiDB-lite"/>
    </source>
</evidence>
<dbReference type="GO" id="GO:0016301">
    <property type="term" value="F:kinase activity"/>
    <property type="evidence" value="ECO:0007669"/>
    <property type="project" value="InterPro"/>
</dbReference>
<feature type="transmembrane region" description="Helical" evidence="2">
    <location>
        <begin position="192"/>
        <end position="214"/>
    </location>
</feature>
<evidence type="ECO:0000259" key="3">
    <source>
        <dbReference type="PROSITE" id="PS50146"/>
    </source>
</evidence>
<sequence>MKTVSPYLGGVDTGANARKRTASRAKRPAAQLGALPLTGVVRNPRSHRNRARKAEYFGHNAIVVAPHSKLELEHALRDFADRGVGLIVIDGGDGTVRDVLTRGAAIFEDRWPRILVLPKGKTNALCVDLGLPTHWPVADALDAVRAGSVTVRRPIHVEPLDAAGHRAQGFILGAGVFHPAIAAGQVAHRLGAFQSLAVGATTAFAVLSALFGIGENRWRRQFGMRILAGPEQIEVPHSGMWDGQGRYIALMSTLDRFPAGMHPFKRQPNEIGYIAVDAPTRRTMLRAARIARGGGDETTEQLGVHQGSSGEFVLELEDPFILDGEGFPPGRYKLSMGPALDFVVP</sequence>
<comment type="caution">
    <text evidence="4">The sequence shown here is derived from an EMBL/GenBank/DDBJ whole genome shotgun (WGS) entry which is preliminary data.</text>
</comment>
<evidence type="ECO:0000256" key="2">
    <source>
        <dbReference type="SAM" id="Phobius"/>
    </source>
</evidence>
<dbReference type="SUPFAM" id="SSF111331">
    <property type="entry name" value="NAD kinase/diacylglycerol kinase-like"/>
    <property type="match status" value="1"/>
</dbReference>
<dbReference type="AlphaFoldDB" id="A0A7Y9XUB4"/>
<dbReference type="InterPro" id="IPR001206">
    <property type="entry name" value="Diacylglycerol_kinase_cat_dom"/>
</dbReference>
<dbReference type="Proteomes" id="UP000522081">
    <property type="component" value="Unassembled WGS sequence"/>
</dbReference>
<dbReference type="InterPro" id="IPR017438">
    <property type="entry name" value="ATP-NAD_kinase_N"/>
</dbReference>